<dbReference type="EMBL" id="CADCTH010000017">
    <property type="protein sequence ID" value="CAA9211003.1"/>
    <property type="molecule type" value="Genomic_DNA"/>
</dbReference>
<evidence type="ECO:0000256" key="1">
    <source>
        <dbReference type="SAM" id="MobiDB-lite"/>
    </source>
</evidence>
<name>A0A6J4H0F4_9PSEU</name>
<protein>
    <submittedName>
        <fullName evidence="2">Uncharacterized protein</fullName>
    </submittedName>
</protein>
<reference evidence="2" key="1">
    <citation type="submission" date="2020-02" db="EMBL/GenBank/DDBJ databases">
        <authorList>
            <person name="Meier V. D."/>
        </authorList>
    </citation>
    <scope>NUCLEOTIDE SEQUENCE</scope>
    <source>
        <strain evidence="2">AVDCRST_MAG54</strain>
    </source>
</reference>
<feature type="compositionally biased region" description="Basic and acidic residues" evidence="1">
    <location>
        <begin position="104"/>
        <end position="114"/>
    </location>
</feature>
<organism evidence="2">
    <name type="scientific">uncultured Actinomycetospora sp</name>
    <dbReference type="NCBI Taxonomy" id="1135996"/>
    <lineage>
        <taxon>Bacteria</taxon>
        <taxon>Bacillati</taxon>
        <taxon>Actinomycetota</taxon>
        <taxon>Actinomycetes</taxon>
        <taxon>Pseudonocardiales</taxon>
        <taxon>Pseudonocardiaceae</taxon>
        <taxon>Actinomycetospora</taxon>
        <taxon>environmental samples</taxon>
    </lineage>
</organism>
<feature type="non-terminal residue" evidence="2">
    <location>
        <position position="1"/>
    </location>
</feature>
<sequence length="123" mass="13631">DAAHGAGCELGHDRTAAFPHLRGPSRAGPEGPHGRGLGHQDPHRHLRRDPGGPRRPLGGRRQPLQRHHGLLPRPRVEPDAGHRRPVPAGQSVAADHPQLRPRGRRVDRDRDRRLQAAQRPRPV</sequence>
<proteinExistence type="predicted"/>
<accession>A0A6J4H0F4</accession>
<feature type="non-terminal residue" evidence="2">
    <location>
        <position position="123"/>
    </location>
</feature>
<feature type="region of interest" description="Disordered" evidence="1">
    <location>
        <begin position="1"/>
        <end position="123"/>
    </location>
</feature>
<evidence type="ECO:0000313" key="2">
    <source>
        <dbReference type="EMBL" id="CAA9211003.1"/>
    </source>
</evidence>
<dbReference type="AlphaFoldDB" id="A0A6J4H0F4"/>
<gene>
    <name evidence="2" type="ORF">AVDCRST_MAG54-100</name>
</gene>
<feature type="compositionally biased region" description="Basic and acidic residues" evidence="1">
    <location>
        <begin position="38"/>
        <end position="52"/>
    </location>
</feature>